<keyword evidence="2" id="KW-1185">Reference proteome</keyword>
<evidence type="ECO:0000313" key="1">
    <source>
        <dbReference type="EMBL" id="GEB57057.1"/>
    </source>
</evidence>
<dbReference type="Proteomes" id="UP000315226">
    <property type="component" value="Unassembled WGS sequence"/>
</dbReference>
<sequence>MWGHTHVQDPCHRCGRELPLRDGHCRRCLLFLAETAHDLDRIALDGGDQLWFGGPCSPHLKTTTNRAGEQTGLYGSRLQTKPRLAVQASRATAPDLYTLTGGRARCPGRTMCLALRRCRARLHTRAGASTGSMCRGPNDK</sequence>
<dbReference type="AlphaFoldDB" id="A0A4Y3RK42"/>
<proteinExistence type="predicted"/>
<dbReference type="OrthoDB" id="3216692at2"/>
<protein>
    <submittedName>
        <fullName evidence="1">Uncharacterized protein</fullName>
    </submittedName>
</protein>
<dbReference type="RefSeq" id="WP_141296712.1">
    <property type="nucleotide sequence ID" value="NZ_BJMN01000015.1"/>
</dbReference>
<accession>A0A4Y3RK42</accession>
<reference evidence="1 2" key="1">
    <citation type="submission" date="2019-06" db="EMBL/GenBank/DDBJ databases">
        <title>Whole genome shotgun sequence of Streptomyces gardneri NBRC 12865.</title>
        <authorList>
            <person name="Hosoyama A."/>
            <person name="Uohara A."/>
            <person name="Ohji S."/>
            <person name="Ichikawa N."/>
        </authorList>
    </citation>
    <scope>NUCLEOTIDE SEQUENCE [LARGE SCALE GENOMIC DNA]</scope>
    <source>
        <strain evidence="1 2">NBRC 12865</strain>
    </source>
</reference>
<comment type="caution">
    <text evidence="1">The sequence shown here is derived from an EMBL/GenBank/DDBJ whole genome shotgun (WGS) entry which is preliminary data.</text>
</comment>
<evidence type="ECO:0000313" key="2">
    <source>
        <dbReference type="Proteomes" id="UP000315226"/>
    </source>
</evidence>
<dbReference type="EMBL" id="BJMN01000015">
    <property type="protein sequence ID" value="GEB57057.1"/>
    <property type="molecule type" value="Genomic_DNA"/>
</dbReference>
<organism evidence="1 2">
    <name type="scientific">Streptomyces gardneri</name>
    <dbReference type="NCBI Taxonomy" id="66892"/>
    <lineage>
        <taxon>Bacteria</taxon>
        <taxon>Bacillati</taxon>
        <taxon>Actinomycetota</taxon>
        <taxon>Actinomycetes</taxon>
        <taxon>Kitasatosporales</taxon>
        <taxon>Streptomycetaceae</taxon>
        <taxon>Streptomyces</taxon>
    </lineage>
</organism>
<gene>
    <name evidence="1" type="ORF">SGA01_26620</name>
</gene>
<name>A0A4Y3RK42_9ACTN</name>